<evidence type="ECO:0000313" key="4">
    <source>
        <dbReference type="Proteomes" id="UP000262621"/>
    </source>
</evidence>
<reference evidence="3 4" key="1">
    <citation type="submission" date="2018-08" db="EMBL/GenBank/DDBJ databases">
        <title>Verrucosispora craniellae sp. nov., isolated from a marine sponge in the South China Sea.</title>
        <authorList>
            <person name="Li L."/>
            <person name="Lin H.W."/>
        </authorList>
    </citation>
    <scope>NUCLEOTIDE SEQUENCE [LARGE SCALE GENOMIC DNA]</scope>
    <source>
        <strain evidence="3 4">LHW63014</strain>
    </source>
</reference>
<keyword evidence="4" id="KW-1185">Reference proteome</keyword>
<organism evidence="3 4">
    <name type="scientific">Micromonospora craniellae</name>
    <dbReference type="NCBI Taxonomy" id="2294034"/>
    <lineage>
        <taxon>Bacteria</taxon>
        <taxon>Bacillati</taxon>
        <taxon>Actinomycetota</taxon>
        <taxon>Actinomycetes</taxon>
        <taxon>Micromonosporales</taxon>
        <taxon>Micromonosporaceae</taxon>
        <taxon>Micromonospora</taxon>
    </lineage>
</organism>
<dbReference type="InterPro" id="IPR016161">
    <property type="entry name" value="Ald_DH/histidinol_DH"/>
</dbReference>
<evidence type="ECO:0000259" key="2">
    <source>
        <dbReference type="Pfam" id="PF00171"/>
    </source>
</evidence>
<protein>
    <submittedName>
        <fullName evidence="3">Aldehyde dehydrogenase</fullName>
    </submittedName>
</protein>
<dbReference type="GO" id="GO:0016620">
    <property type="term" value="F:oxidoreductase activity, acting on the aldehyde or oxo group of donors, NAD or NADP as acceptor"/>
    <property type="evidence" value="ECO:0007669"/>
    <property type="project" value="InterPro"/>
</dbReference>
<dbReference type="Pfam" id="PF00171">
    <property type="entry name" value="Aldedh"/>
    <property type="match status" value="1"/>
</dbReference>
<keyword evidence="1" id="KW-0560">Oxidoreductase</keyword>
<gene>
    <name evidence="3" type="ORF">D0Q02_25755</name>
</gene>
<dbReference type="InterPro" id="IPR016160">
    <property type="entry name" value="Ald_DH_CS_CYS"/>
</dbReference>
<dbReference type="Gene3D" id="3.40.605.10">
    <property type="entry name" value="Aldehyde Dehydrogenase, Chain A, domain 1"/>
    <property type="match status" value="1"/>
</dbReference>
<dbReference type="InterPro" id="IPR015590">
    <property type="entry name" value="Aldehyde_DH_dom"/>
</dbReference>
<dbReference type="AlphaFoldDB" id="A0A372FSW9"/>
<dbReference type="PROSITE" id="PS00070">
    <property type="entry name" value="ALDEHYDE_DEHYDR_CYS"/>
    <property type="match status" value="1"/>
</dbReference>
<sequence>MVTADIRSWLGGRYTDSAAARYQVRSPVDGEVVAEVHRAGPDTVDEAVRAASAAVVADRRSSPYARRDRCLAIADRFLARREEIAALVTAETGRIYQGTLAEVDKAADGFRLAGEEAVRLAGRTLPVAATDKLVMTRWRPTGVWAVVTPWNFPVNIPVEYLGPLVATGNAAVWKPAPTTVASADLVLRCMVEAGLPEGQVTLVATDDTAVAGHLVGHPQVVGVGLTGSTATGEAVSRRAAGKRLLLELGGNGPIIVFADADLMHAAEAIALSCFTASGQVCSAGGRILADSRIAGPLAEAVAARAGDYPTGDPYQPATVLGPVHLPALATRFEEQVTAATRDGARVLTGGRHLPDFPTGQYLPATVVGDVAVEAALSRQESFAPVAPIVPLPASELVAEANRSGYGLSTAVFTADLGRAMDALDDLEFGSVVVNDRSTYWELHLPFGGWEGKDSGTGRVGVPAVVRAVCQQQTLSLSRP</sequence>
<dbReference type="EMBL" id="QVFU01000044">
    <property type="protein sequence ID" value="RFS43813.1"/>
    <property type="molecule type" value="Genomic_DNA"/>
</dbReference>
<dbReference type="InterPro" id="IPR016163">
    <property type="entry name" value="Ald_DH_C"/>
</dbReference>
<dbReference type="PANTHER" id="PTHR11699">
    <property type="entry name" value="ALDEHYDE DEHYDROGENASE-RELATED"/>
    <property type="match status" value="1"/>
</dbReference>
<dbReference type="Proteomes" id="UP000262621">
    <property type="component" value="Unassembled WGS sequence"/>
</dbReference>
<evidence type="ECO:0000313" key="3">
    <source>
        <dbReference type="EMBL" id="RFS43813.1"/>
    </source>
</evidence>
<name>A0A372FSW9_9ACTN</name>
<dbReference type="SUPFAM" id="SSF53720">
    <property type="entry name" value="ALDH-like"/>
    <property type="match status" value="1"/>
</dbReference>
<feature type="domain" description="Aldehyde dehydrogenase" evidence="2">
    <location>
        <begin position="15"/>
        <end position="473"/>
    </location>
</feature>
<dbReference type="InterPro" id="IPR016162">
    <property type="entry name" value="Ald_DH_N"/>
</dbReference>
<comment type="caution">
    <text evidence="3">The sequence shown here is derived from an EMBL/GenBank/DDBJ whole genome shotgun (WGS) entry which is preliminary data.</text>
</comment>
<proteinExistence type="predicted"/>
<accession>A0A372FSW9</accession>
<evidence type="ECO:0000256" key="1">
    <source>
        <dbReference type="ARBA" id="ARBA00023002"/>
    </source>
</evidence>
<dbReference type="CDD" id="cd07078">
    <property type="entry name" value="ALDH"/>
    <property type="match status" value="1"/>
</dbReference>
<dbReference type="Gene3D" id="3.40.309.10">
    <property type="entry name" value="Aldehyde Dehydrogenase, Chain A, domain 2"/>
    <property type="match status" value="1"/>
</dbReference>